<feature type="compositionally biased region" description="Basic and acidic residues" evidence="1">
    <location>
        <begin position="57"/>
        <end position="90"/>
    </location>
</feature>
<dbReference type="AlphaFoldDB" id="A0AAV7PID8"/>
<feature type="compositionally biased region" description="Polar residues" evidence="1">
    <location>
        <begin position="91"/>
        <end position="107"/>
    </location>
</feature>
<feature type="region of interest" description="Disordered" evidence="1">
    <location>
        <begin position="1"/>
        <end position="204"/>
    </location>
</feature>
<keyword evidence="3" id="KW-1185">Reference proteome</keyword>
<sequence length="204" mass="23182">MEEAPPGKQTARRDTKEKGPSSPRRPRSRPTILATTELARKQTPSGRTIVPQSTSGHKKEQAYERDGTIEKKRHQPSPEENPRARSERLEQGQQGCTLKRTGSTTCKEPQPRADTGQPEPPPHTMRDQNWNRTEETHENQGHNTSDRIKRAALPTRRKEKQWLVKAKKRGRETYNPKTKATSPVQGPEKRTTSGQCQKDKEAKP</sequence>
<evidence type="ECO:0000313" key="3">
    <source>
        <dbReference type="Proteomes" id="UP001066276"/>
    </source>
</evidence>
<accession>A0AAV7PID8</accession>
<gene>
    <name evidence="2" type="ORF">NDU88_005383</name>
</gene>
<feature type="compositionally biased region" description="Polar residues" evidence="1">
    <location>
        <begin position="175"/>
        <end position="184"/>
    </location>
</feature>
<evidence type="ECO:0000256" key="1">
    <source>
        <dbReference type="SAM" id="MobiDB-lite"/>
    </source>
</evidence>
<feature type="compositionally biased region" description="Basic and acidic residues" evidence="1">
    <location>
        <begin position="187"/>
        <end position="204"/>
    </location>
</feature>
<evidence type="ECO:0000313" key="2">
    <source>
        <dbReference type="EMBL" id="KAJ1126977.1"/>
    </source>
</evidence>
<feature type="compositionally biased region" description="Basic residues" evidence="1">
    <location>
        <begin position="155"/>
        <end position="170"/>
    </location>
</feature>
<name>A0AAV7PID8_PLEWA</name>
<protein>
    <submittedName>
        <fullName evidence="2">Uncharacterized protein</fullName>
    </submittedName>
</protein>
<comment type="caution">
    <text evidence="2">The sequence shown here is derived from an EMBL/GenBank/DDBJ whole genome shotgun (WGS) entry which is preliminary data.</text>
</comment>
<reference evidence="2" key="1">
    <citation type="journal article" date="2022" name="bioRxiv">
        <title>Sequencing and chromosome-scale assembly of the giantPleurodeles waltlgenome.</title>
        <authorList>
            <person name="Brown T."/>
            <person name="Elewa A."/>
            <person name="Iarovenko S."/>
            <person name="Subramanian E."/>
            <person name="Araus A.J."/>
            <person name="Petzold A."/>
            <person name="Susuki M."/>
            <person name="Suzuki K.-i.T."/>
            <person name="Hayashi T."/>
            <person name="Toyoda A."/>
            <person name="Oliveira C."/>
            <person name="Osipova E."/>
            <person name="Leigh N.D."/>
            <person name="Simon A."/>
            <person name="Yun M.H."/>
        </authorList>
    </citation>
    <scope>NUCLEOTIDE SEQUENCE</scope>
    <source>
        <strain evidence="2">20211129_DDA</strain>
        <tissue evidence="2">Liver</tissue>
    </source>
</reference>
<dbReference type="EMBL" id="JANPWB010000011">
    <property type="protein sequence ID" value="KAJ1126977.1"/>
    <property type="molecule type" value="Genomic_DNA"/>
</dbReference>
<feature type="compositionally biased region" description="Polar residues" evidence="1">
    <location>
        <begin position="42"/>
        <end position="55"/>
    </location>
</feature>
<dbReference type="Proteomes" id="UP001066276">
    <property type="component" value="Chromosome 7"/>
</dbReference>
<proteinExistence type="predicted"/>
<organism evidence="2 3">
    <name type="scientific">Pleurodeles waltl</name>
    <name type="common">Iberian ribbed newt</name>
    <dbReference type="NCBI Taxonomy" id="8319"/>
    <lineage>
        <taxon>Eukaryota</taxon>
        <taxon>Metazoa</taxon>
        <taxon>Chordata</taxon>
        <taxon>Craniata</taxon>
        <taxon>Vertebrata</taxon>
        <taxon>Euteleostomi</taxon>
        <taxon>Amphibia</taxon>
        <taxon>Batrachia</taxon>
        <taxon>Caudata</taxon>
        <taxon>Salamandroidea</taxon>
        <taxon>Salamandridae</taxon>
        <taxon>Pleurodelinae</taxon>
        <taxon>Pleurodeles</taxon>
    </lineage>
</organism>
<feature type="compositionally biased region" description="Basic and acidic residues" evidence="1">
    <location>
        <begin position="132"/>
        <end position="149"/>
    </location>
</feature>